<evidence type="ECO:0000256" key="7">
    <source>
        <dbReference type="ARBA" id="ARBA00023292"/>
    </source>
</evidence>
<evidence type="ECO:0000313" key="12">
    <source>
        <dbReference type="Proteomes" id="UP001488838"/>
    </source>
</evidence>
<dbReference type="GO" id="GO:0005604">
    <property type="term" value="C:basement membrane"/>
    <property type="evidence" value="ECO:0007669"/>
    <property type="project" value="TreeGrafter"/>
</dbReference>
<dbReference type="InterPro" id="IPR050440">
    <property type="entry name" value="Laminin/Netrin_ECM"/>
</dbReference>
<feature type="compositionally biased region" description="Polar residues" evidence="9">
    <location>
        <begin position="222"/>
        <end position="242"/>
    </location>
</feature>
<evidence type="ECO:0000256" key="9">
    <source>
        <dbReference type="SAM" id="MobiDB-lite"/>
    </source>
</evidence>
<dbReference type="PANTHER" id="PTHR10574:SF445">
    <property type="entry name" value="LAMININ SUBUNIT ALPHA 3"/>
    <property type="match status" value="1"/>
</dbReference>
<evidence type="ECO:0000259" key="10">
    <source>
        <dbReference type="PROSITE" id="PS50027"/>
    </source>
</evidence>
<accession>A0AAW0JIW3</accession>
<dbReference type="InterPro" id="IPR002049">
    <property type="entry name" value="LE_dom"/>
</dbReference>
<dbReference type="PROSITE" id="PS01248">
    <property type="entry name" value="EGF_LAM_1"/>
    <property type="match status" value="1"/>
</dbReference>
<comment type="caution">
    <text evidence="11">The sequence shown here is derived from an EMBL/GenBank/DDBJ whole genome shotgun (WGS) entry which is preliminary data.</text>
</comment>
<keyword evidence="7 8" id="KW-0424">Laminin EGF-like domain</keyword>
<dbReference type="Gene3D" id="2.10.25.10">
    <property type="entry name" value="Laminin"/>
    <property type="match status" value="2"/>
</dbReference>
<gene>
    <name evidence="11" type="ORF">U0070_026460</name>
</gene>
<feature type="disulfide bond" evidence="8">
    <location>
        <begin position="48"/>
        <end position="57"/>
    </location>
</feature>
<comment type="caution">
    <text evidence="8">Lacks conserved residue(s) required for the propagation of feature annotation.</text>
</comment>
<reference evidence="11 12" key="1">
    <citation type="journal article" date="2023" name="bioRxiv">
        <title>Conserved and derived expression patterns and positive selection on dental genes reveal complex evolutionary context of ever-growing rodent molars.</title>
        <authorList>
            <person name="Calamari Z.T."/>
            <person name="Song A."/>
            <person name="Cohen E."/>
            <person name="Akter M."/>
            <person name="Roy R.D."/>
            <person name="Hallikas O."/>
            <person name="Christensen M.M."/>
            <person name="Li P."/>
            <person name="Marangoni P."/>
            <person name="Jernvall J."/>
            <person name="Klein O.D."/>
        </authorList>
    </citation>
    <scope>NUCLEOTIDE SEQUENCE [LARGE SCALE GENOMIC DNA]</scope>
    <source>
        <strain evidence="11">V071</strain>
    </source>
</reference>
<dbReference type="SUPFAM" id="SSF57196">
    <property type="entry name" value="EGF/Laminin"/>
    <property type="match status" value="2"/>
</dbReference>
<evidence type="ECO:0000256" key="4">
    <source>
        <dbReference type="ARBA" id="ARBA00022737"/>
    </source>
</evidence>
<protein>
    <recommendedName>
        <fullName evidence="10">Laminin EGF-like domain-containing protein</fullName>
    </recommendedName>
</protein>
<name>A0AAW0JIW3_MYOGA</name>
<keyword evidence="2" id="KW-0964">Secreted</keyword>
<evidence type="ECO:0000313" key="11">
    <source>
        <dbReference type="EMBL" id="KAK7826864.1"/>
    </source>
</evidence>
<dbReference type="PANTHER" id="PTHR10574">
    <property type="entry name" value="NETRIN/LAMININ-RELATED"/>
    <property type="match status" value="1"/>
</dbReference>
<keyword evidence="5 8" id="KW-1015">Disulfide bond</keyword>
<dbReference type="Proteomes" id="UP001488838">
    <property type="component" value="Unassembled WGS sequence"/>
</dbReference>
<dbReference type="AlphaFoldDB" id="A0AAW0JIW3"/>
<organism evidence="11 12">
    <name type="scientific">Myodes glareolus</name>
    <name type="common">Bank vole</name>
    <name type="synonym">Clethrionomys glareolus</name>
    <dbReference type="NCBI Taxonomy" id="447135"/>
    <lineage>
        <taxon>Eukaryota</taxon>
        <taxon>Metazoa</taxon>
        <taxon>Chordata</taxon>
        <taxon>Craniata</taxon>
        <taxon>Vertebrata</taxon>
        <taxon>Euteleostomi</taxon>
        <taxon>Mammalia</taxon>
        <taxon>Eutheria</taxon>
        <taxon>Euarchontoglires</taxon>
        <taxon>Glires</taxon>
        <taxon>Rodentia</taxon>
        <taxon>Myomorpha</taxon>
        <taxon>Muroidea</taxon>
        <taxon>Cricetidae</taxon>
        <taxon>Arvicolinae</taxon>
        <taxon>Myodes</taxon>
    </lineage>
</organism>
<comment type="subcellular location">
    <subcellularLocation>
        <location evidence="1">Secreted</location>
    </subcellularLocation>
</comment>
<dbReference type="SMART" id="SM00180">
    <property type="entry name" value="EGF_Lam"/>
    <property type="match status" value="2"/>
</dbReference>
<dbReference type="GO" id="GO:0007411">
    <property type="term" value="P:axon guidance"/>
    <property type="evidence" value="ECO:0007669"/>
    <property type="project" value="TreeGrafter"/>
</dbReference>
<evidence type="ECO:0000256" key="5">
    <source>
        <dbReference type="ARBA" id="ARBA00023157"/>
    </source>
</evidence>
<dbReference type="FunFam" id="2.10.25.10:FF:000011">
    <property type="entry name" value="Cadherin EGF LAG seven-pass G-type receptor"/>
    <property type="match status" value="1"/>
</dbReference>
<feature type="compositionally biased region" description="Acidic residues" evidence="9">
    <location>
        <begin position="207"/>
        <end position="219"/>
    </location>
</feature>
<dbReference type="CDD" id="cd00055">
    <property type="entry name" value="EGF_Lam"/>
    <property type="match status" value="2"/>
</dbReference>
<evidence type="ECO:0000256" key="6">
    <source>
        <dbReference type="ARBA" id="ARBA00023180"/>
    </source>
</evidence>
<feature type="region of interest" description="Disordered" evidence="9">
    <location>
        <begin position="197"/>
        <end position="253"/>
    </location>
</feature>
<dbReference type="PROSITE" id="PS50027">
    <property type="entry name" value="EGF_LAM_2"/>
    <property type="match status" value="1"/>
</dbReference>
<dbReference type="GO" id="GO:0005201">
    <property type="term" value="F:extracellular matrix structural constituent"/>
    <property type="evidence" value="ECO:0007669"/>
    <property type="project" value="TreeGrafter"/>
</dbReference>
<evidence type="ECO:0000256" key="1">
    <source>
        <dbReference type="ARBA" id="ARBA00004613"/>
    </source>
</evidence>
<feature type="domain" description="Laminin EGF-like" evidence="10">
    <location>
        <begin position="25"/>
        <end position="77"/>
    </location>
</feature>
<keyword evidence="6" id="KW-0325">Glycoprotein</keyword>
<sequence>MASLESGNCSYKIPAHRHSLTFTECQCHEAGTVSGIGECGQGDGDCSCKARVAGDACDTCEDGYFALEKSNYFGCQGCQCDVGGSLTTMCSGPAGECQCREHVVGRKCQRPENNYYFPDLHHMKHEAEDGAGPNGRDLHFGFDPLVFPEFSWRGYAQMTSAQGAWPCLLCALHYLQTAPGLTQWALVNVYRRRAIQRSGANMPSPEDPSDSGPDAEDPSDSLRGQVQKTPQTQGPGASQSKEMNFPPSKEPTFVTVPGDGSADPFSITPGTWIACIQVEGVLLVELHLRLRVPQIGHYVIMLEYVTEVDQLFVVDVTLKSPGSALAGQVNIYSCQHRTSQRKSDRSITFQSDTAINHVPSLQCGDP</sequence>
<proteinExistence type="predicted"/>
<keyword evidence="3" id="KW-0732">Signal</keyword>
<evidence type="ECO:0000256" key="8">
    <source>
        <dbReference type="PROSITE-ProRule" id="PRU00460"/>
    </source>
</evidence>
<evidence type="ECO:0000256" key="3">
    <source>
        <dbReference type="ARBA" id="ARBA00022729"/>
    </source>
</evidence>
<dbReference type="GO" id="GO:0005576">
    <property type="term" value="C:extracellular region"/>
    <property type="evidence" value="ECO:0007669"/>
    <property type="project" value="UniProtKB-SubCell"/>
</dbReference>
<evidence type="ECO:0000256" key="2">
    <source>
        <dbReference type="ARBA" id="ARBA00022525"/>
    </source>
</evidence>
<dbReference type="GO" id="GO:0009887">
    <property type="term" value="P:animal organ morphogenesis"/>
    <property type="evidence" value="ECO:0007669"/>
    <property type="project" value="TreeGrafter"/>
</dbReference>
<dbReference type="EMBL" id="JBBHLL010000032">
    <property type="protein sequence ID" value="KAK7826864.1"/>
    <property type="molecule type" value="Genomic_DNA"/>
</dbReference>
<dbReference type="Pfam" id="PF00053">
    <property type="entry name" value="EGF_laminin"/>
    <property type="match status" value="2"/>
</dbReference>
<dbReference type="GO" id="GO:0009888">
    <property type="term" value="P:tissue development"/>
    <property type="evidence" value="ECO:0007669"/>
    <property type="project" value="TreeGrafter"/>
</dbReference>
<keyword evidence="12" id="KW-1185">Reference proteome</keyword>
<keyword evidence="4" id="KW-0677">Repeat</keyword>
<dbReference type="FunFam" id="2.10.25.10:FF:000090">
    <property type="entry name" value="laminin subunit alpha"/>
    <property type="match status" value="1"/>
</dbReference>